<evidence type="ECO:0000313" key="4">
    <source>
        <dbReference type="Proteomes" id="UP000025947"/>
    </source>
</evidence>
<dbReference type="Gene3D" id="3.40.50.850">
    <property type="entry name" value="Isochorismatase-like"/>
    <property type="match status" value="1"/>
</dbReference>
<evidence type="ECO:0000259" key="2">
    <source>
        <dbReference type="Pfam" id="PF00857"/>
    </source>
</evidence>
<evidence type="ECO:0000313" key="3">
    <source>
        <dbReference type="EMBL" id="KBZ61306.1"/>
    </source>
</evidence>
<evidence type="ECO:0000256" key="1">
    <source>
        <dbReference type="ARBA" id="ARBA00022801"/>
    </source>
</evidence>
<comment type="caution">
    <text evidence="3">The sequence shown here is derived from an EMBL/GenBank/DDBJ whole genome shotgun (WGS) entry which is preliminary data.</text>
</comment>
<sequence>MRVNRWPPGIPDGMSDTAVLVVDMMNTYQHPDAENLIPNVEKIIEPLSDLVRRARESDDVDLVYVNDNYGDFTAEFSDIVRSACDGARPDLVKPILPTEECRVMTKVRHSAFYATALAYLLNRLETKRLIITGQVTEQCILYTALDAYVRHFPVVIPTDAVAHIDADLGEAACKMMQQNMSAELTTAADCLG</sequence>
<dbReference type="EMBL" id="JLXW01000010">
    <property type="protein sequence ID" value="KBZ61306.1"/>
    <property type="molecule type" value="Genomic_DNA"/>
</dbReference>
<proteinExistence type="predicted"/>
<dbReference type="Proteomes" id="UP000025947">
    <property type="component" value="Unassembled WGS sequence"/>
</dbReference>
<name>A0A051TY68_9MYCO</name>
<gene>
    <name evidence="3" type="ORF">K875_04257</name>
</gene>
<protein>
    <recommendedName>
        <fullName evidence="2">Isochorismatase-like domain-containing protein</fullName>
    </recommendedName>
</protein>
<keyword evidence="1" id="KW-0378">Hydrolase</keyword>
<dbReference type="GO" id="GO:0016787">
    <property type="term" value="F:hydrolase activity"/>
    <property type="evidence" value="ECO:0007669"/>
    <property type="project" value="UniProtKB-KW"/>
</dbReference>
<dbReference type="SUPFAM" id="SSF52499">
    <property type="entry name" value="Isochorismatase-like hydrolases"/>
    <property type="match status" value="1"/>
</dbReference>
<dbReference type="AlphaFoldDB" id="A0A051TY68"/>
<dbReference type="HOGENOM" id="CLU_068979_8_4_11"/>
<dbReference type="PANTHER" id="PTHR43540">
    <property type="entry name" value="PEROXYUREIDOACRYLATE/UREIDOACRYLATE AMIDOHYDROLASE-RELATED"/>
    <property type="match status" value="1"/>
</dbReference>
<dbReference type="InterPro" id="IPR000868">
    <property type="entry name" value="Isochorismatase-like_dom"/>
</dbReference>
<organism evidence="3 4">
    <name type="scientific">Mycobacterium [tuberculosis] TKK-01-0051</name>
    <dbReference type="NCBI Taxonomy" id="1324261"/>
    <lineage>
        <taxon>Bacteria</taxon>
        <taxon>Bacillati</taxon>
        <taxon>Actinomycetota</taxon>
        <taxon>Actinomycetes</taxon>
        <taxon>Mycobacteriales</taxon>
        <taxon>Mycobacteriaceae</taxon>
        <taxon>Mycobacterium</taxon>
        <taxon>Mycobacterium avium complex (MAC)</taxon>
    </lineage>
</organism>
<keyword evidence="4" id="KW-1185">Reference proteome</keyword>
<reference evidence="3 4" key="1">
    <citation type="submission" date="2014-04" db="EMBL/GenBank/DDBJ databases">
        <title>The Genome Sequence of Mycobacterium tuberculosis TKK-01-0051.</title>
        <authorList>
            <consortium name="The Broad Institute Genomics Platform"/>
            <consortium name="The Broad Institute Genome Sequencing Center for Infectious Disease"/>
            <person name="Earl A.M."/>
            <person name="Cohen K."/>
            <person name="Pym A."/>
            <person name="Bishai W."/>
            <person name="Maharaj K."/>
            <person name="Desjardins C."/>
            <person name="Abeel T."/>
            <person name="Young S."/>
            <person name="Zeng Q."/>
            <person name="Gargeya S."/>
            <person name="Abouelleil A."/>
            <person name="Alvarado L."/>
            <person name="Chapman S.B."/>
            <person name="Gainer-Dewar J."/>
            <person name="Goldberg J."/>
            <person name="Griggs A."/>
            <person name="Gujja S."/>
            <person name="Hansen M."/>
            <person name="Howarth C."/>
            <person name="Imamovic A."/>
            <person name="Larimer J."/>
            <person name="Murphy C."/>
            <person name="Naylor J."/>
            <person name="Pearson M."/>
            <person name="Poon T.W."/>
            <person name="Priest M."/>
            <person name="Roberts A."/>
            <person name="Saif S."/>
            <person name="Shea T."/>
            <person name="Sykes S."/>
            <person name="Wortman J."/>
            <person name="Nusbaum C."/>
            <person name="Birren B."/>
        </authorList>
    </citation>
    <scope>NUCLEOTIDE SEQUENCE [LARGE SCALE GENOMIC DNA]</scope>
    <source>
        <strain evidence="3 4">TKK-01-0051</strain>
    </source>
</reference>
<dbReference type="InterPro" id="IPR036380">
    <property type="entry name" value="Isochorismatase-like_sf"/>
</dbReference>
<dbReference type="InterPro" id="IPR050272">
    <property type="entry name" value="Isochorismatase-like_hydrls"/>
</dbReference>
<dbReference type="PATRIC" id="fig|1324261.3.peg.4299"/>
<dbReference type="PANTHER" id="PTHR43540:SF6">
    <property type="entry name" value="ISOCHORISMATASE-LIKE DOMAIN-CONTAINING PROTEIN"/>
    <property type="match status" value="1"/>
</dbReference>
<feature type="domain" description="Isochorismatase-like" evidence="2">
    <location>
        <begin position="17"/>
        <end position="188"/>
    </location>
</feature>
<accession>A0A051TY68</accession>
<dbReference type="CDD" id="cd00431">
    <property type="entry name" value="cysteine_hydrolases"/>
    <property type="match status" value="1"/>
</dbReference>
<dbReference type="Pfam" id="PF00857">
    <property type="entry name" value="Isochorismatase"/>
    <property type="match status" value="1"/>
</dbReference>